<dbReference type="InterPro" id="IPR015917">
    <property type="entry name" value="Pept_C14A"/>
</dbReference>
<accession>A0A975BG36</accession>
<dbReference type="KEGG" id="dmm:dnm_004260"/>
<dbReference type="PROSITE" id="PS50208">
    <property type="entry name" value="CASPASE_P20"/>
    <property type="match status" value="1"/>
</dbReference>
<protein>
    <submittedName>
        <fullName evidence="4">Caspase domain-containing protein</fullName>
    </submittedName>
</protein>
<organism evidence="4 5">
    <name type="scientific">Desulfonema magnum</name>
    <dbReference type="NCBI Taxonomy" id="45655"/>
    <lineage>
        <taxon>Bacteria</taxon>
        <taxon>Pseudomonadati</taxon>
        <taxon>Thermodesulfobacteriota</taxon>
        <taxon>Desulfobacteria</taxon>
        <taxon>Desulfobacterales</taxon>
        <taxon>Desulfococcaceae</taxon>
        <taxon>Desulfonema</taxon>
    </lineage>
</organism>
<dbReference type="Pfam" id="PF00656">
    <property type="entry name" value="Peptidase_C14"/>
    <property type="match status" value="1"/>
</dbReference>
<dbReference type="SUPFAM" id="SSF52129">
    <property type="entry name" value="Caspase-like"/>
    <property type="match status" value="1"/>
</dbReference>
<evidence type="ECO:0000313" key="4">
    <source>
        <dbReference type="EMBL" id="QTA84430.1"/>
    </source>
</evidence>
<proteinExistence type="inferred from homology"/>
<dbReference type="GO" id="GO:0004197">
    <property type="term" value="F:cysteine-type endopeptidase activity"/>
    <property type="evidence" value="ECO:0007669"/>
    <property type="project" value="InterPro"/>
</dbReference>
<feature type="region of interest" description="Disordered" evidence="2">
    <location>
        <begin position="285"/>
        <end position="315"/>
    </location>
</feature>
<dbReference type="GO" id="GO:0006508">
    <property type="term" value="P:proteolysis"/>
    <property type="evidence" value="ECO:0007669"/>
    <property type="project" value="InterPro"/>
</dbReference>
<dbReference type="AlphaFoldDB" id="A0A975BG36"/>
<evidence type="ECO:0000259" key="3">
    <source>
        <dbReference type="PROSITE" id="PS50208"/>
    </source>
</evidence>
<dbReference type="PANTHER" id="PTHR22576:SF37">
    <property type="entry name" value="MUCOSA-ASSOCIATED LYMPHOID TISSUE LYMPHOMA TRANSLOCATION PROTEIN 1"/>
    <property type="match status" value="1"/>
</dbReference>
<reference evidence="4" key="1">
    <citation type="journal article" date="2021" name="Microb. Physiol.">
        <title>Proteogenomic Insights into the Physiology of Marine, Sulfate-Reducing, Filamentous Desulfonema limicola and Desulfonema magnum.</title>
        <authorList>
            <person name="Schnaars V."/>
            <person name="Wohlbrand L."/>
            <person name="Scheve S."/>
            <person name="Hinrichs C."/>
            <person name="Reinhardt R."/>
            <person name="Rabus R."/>
        </authorList>
    </citation>
    <scope>NUCLEOTIDE SEQUENCE</scope>
    <source>
        <strain evidence="4">4be13</strain>
    </source>
</reference>
<dbReference type="InterPro" id="IPR052039">
    <property type="entry name" value="Caspase-related_regulators"/>
</dbReference>
<feature type="compositionally biased region" description="Polar residues" evidence="2">
    <location>
        <begin position="1"/>
        <end position="11"/>
    </location>
</feature>
<name>A0A975BG36_9BACT</name>
<dbReference type="RefSeq" id="WP_207680919.1">
    <property type="nucleotide sequence ID" value="NZ_CP061800.1"/>
</dbReference>
<sequence>MSEANHSSVGSVPSFAEDADQGSEGFMEVNPSIEKRVALVIGNGDYENDPLKNPVNDARAMAKVLRETGFEVIKYEDLSREEMIRRINEFGKKISNSGVGLFYFAGHGIQIEGQNYLIPVNMNIKGEEDVELESVRIDRVLAKMDSAKNRLNILILDACRNNPYARSFRSMTRGLALMDAPSGTFIAYATAPGCVADDGSGENGLYTQELLKNITIPGLKVEDVFKKVRVSVKKETQGEQVPWDASSLTGDFYFKPSEKQNELAALAEEKQRIEEELRHQKKELAKIKQEKEKEKDFITSAPKPSPSPDKTGNTKDIRRFCIENDEGAKYLVQRLSEQLYKEGMKYAKKSDSSDEHMVYIHIASNTKNSLFYNAKKSTLTATITVKDASGRVLSYKRFKASGDSDISYDEALEKASRLIFLKQLKEKGILKTLGLNLN</sequence>
<dbReference type="EMBL" id="CP061800">
    <property type="protein sequence ID" value="QTA84430.1"/>
    <property type="molecule type" value="Genomic_DNA"/>
</dbReference>
<dbReference type="InterPro" id="IPR001309">
    <property type="entry name" value="Pept_C14_p20"/>
</dbReference>
<dbReference type="SMART" id="SM00115">
    <property type="entry name" value="CASc"/>
    <property type="match status" value="1"/>
</dbReference>
<feature type="compositionally biased region" description="Basic and acidic residues" evidence="2">
    <location>
        <begin position="285"/>
        <end position="297"/>
    </location>
</feature>
<keyword evidence="5" id="KW-1185">Reference proteome</keyword>
<gene>
    <name evidence="4" type="ORF">dnm_004260</name>
</gene>
<dbReference type="Gene3D" id="3.40.50.1460">
    <property type="match status" value="1"/>
</dbReference>
<dbReference type="InterPro" id="IPR029030">
    <property type="entry name" value="Caspase-like_dom_sf"/>
</dbReference>
<feature type="domain" description="Caspase family p20" evidence="3">
    <location>
        <begin position="34"/>
        <end position="163"/>
    </location>
</feature>
<dbReference type="Proteomes" id="UP000663722">
    <property type="component" value="Chromosome"/>
</dbReference>
<evidence type="ECO:0000256" key="1">
    <source>
        <dbReference type="ARBA" id="ARBA00010134"/>
    </source>
</evidence>
<feature type="region of interest" description="Disordered" evidence="2">
    <location>
        <begin position="1"/>
        <end position="22"/>
    </location>
</feature>
<dbReference type="PANTHER" id="PTHR22576">
    <property type="entry name" value="MUCOSA ASSOCIATED LYMPHOID TISSUE LYMPHOMA TRANSLOCATION PROTEIN 1/PARACASPASE"/>
    <property type="match status" value="1"/>
</dbReference>
<evidence type="ECO:0000313" key="5">
    <source>
        <dbReference type="Proteomes" id="UP000663722"/>
    </source>
</evidence>
<dbReference type="PRINTS" id="PR00376">
    <property type="entry name" value="IL1BCENZYME"/>
</dbReference>
<evidence type="ECO:0000256" key="2">
    <source>
        <dbReference type="SAM" id="MobiDB-lite"/>
    </source>
</evidence>
<comment type="similarity">
    <text evidence="1">Belongs to the peptidase C14A family.</text>
</comment>
<dbReference type="InterPro" id="IPR011600">
    <property type="entry name" value="Pept_C14_caspase"/>
</dbReference>